<organism evidence="1 2">
    <name type="scientific">Candidatus Alistipes avicola</name>
    <dbReference type="NCBI Taxonomy" id="2838432"/>
    <lineage>
        <taxon>Bacteria</taxon>
        <taxon>Pseudomonadati</taxon>
        <taxon>Bacteroidota</taxon>
        <taxon>Bacteroidia</taxon>
        <taxon>Bacteroidales</taxon>
        <taxon>Rikenellaceae</taxon>
        <taxon>Alistipes</taxon>
    </lineage>
</organism>
<dbReference type="PANTHER" id="PTHR34472">
    <property type="entry name" value="SULFUR CARRIER PROTEIN THIS"/>
    <property type="match status" value="1"/>
</dbReference>
<name>A0A9D2ID66_9BACT</name>
<dbReference type="InterPro" id="IPR010035">
    <property type="entry name" value="Thi_S"/>
</dbReference>
<dbReference type="CDD" id="cd00565">
    <property type="entry name" value="Ubl_ThiS"/>
    <property type="match status" value="1"/>
</dbReference>
<dbReference type="Proteomes" id="UP000824259">
    <property type="component" value="Unassembled WGS sequence"/>
</dbReference>
<dbReference type="NCBIfam" id="TIGR01683">
    <property type="entry name" value="thiS"/>
    <property type="match status" value="1"/>
</dbReference>
<accession>A0A9D2ID66</accession>
<evidence type="ECO:0000313" key="2">
    <source>
        <dbReference type="Proteomes" id="UP000824259"/>
    </source>
</evidence>
<dbReference type="SUPFAM" id="SSF54285">
    <property type="entry name" value="MoaD/ThiS"/>
    <property type="match status" value="1"/>
</dbReference>
<reference evidence="1" key="1">
    <citation type="journal article" date="2021" name="PeerJ">
        <title>Extensive microbial diversity within the chicken gut microbiome revealed by metagenomics and culture.</title>
        <authorList>
            <person name="Gilroy R."/>
            <person name="Ravi A."/>
            <person name="Getino M."/>
            <person name="Pursley I."/>
            <person name="Horton D.L."/>
            <person name="Alikhan N.F."/>
            <person name="Baker D."/>
            <person name="Gharbi K."/>
            <person name="Hall N."/>
            <person name="Watson M."/>
            <person name="Adriaenssens E.M."/>
            <person name="Foster-Nyarko E."/>
            <person name="Jarju S."/>
            <person name="Secka A."/>
            <person name="Antonio M."/>
            <person name="Oren A."/>
            <person name="Chaudhuri R.R."/>
            <person name="La Ragione R."/>
            <person name="Hildebrand F."/>
            <person name="Pallen M.J."/>
        </authorList>
    </citation>
    <scope>NUCLEOTIDE SEQUENCE</scope>
    <source>
        <strain evidence="1">CHK169-11906</strain>
    </source>
</reference>
<dbReference type="InterPro" id="IPR003749">
    <property type="entry name" value="ThiS/MoaD-like"/>
</dbReference>
<comment type="caution">
    <text evidence="1">The sequence shown here is derived from an EMBL/GenBank/DDBJ whole genome shotgun (WGS) entry which is preliminary data.</text>
</comment>
<dbReference type="InterPro" id="IPR012675">
    <property type="entry name" value="Beta-grasp_dom_sf"/>
</dbReference>
<dbReference type="EMBL" id="DWYR01000004">
    <property type="protein sequence ID" value="HJA98163.1"/>
    <property type="molecule type" value="Genomic_DNA"/>
</dbReference>
<proteinExistence type="predicted"/>
<protein>
    <submittedName>
        <fullName evidence="1">Sulfur carrier protein ThiS</fullName>
    </submittedName>
</protein>
<gene>
    <name evidence="1" type="primary">thiS</name>
    <name evidence="1" type="ORF">H9779_00980</name>
</gene>
<dbReference type="InterPro" id="IPR016155">
    <property type="entry name" value="Mopterin_synth/thiamin_S_b"/>
</dbReference>
<reference evidence="1" key="2">
    <citation type="submission" date="2021-04" db="EMBL/GenBank/DDBJ databases">
        <authorList>
            <person name="Gilroy R."/>
        </authorList>
    </citation>
    <scope>NUCLEOTIDE SEQUENCE</scope>
    <source>
        <strain evidence="1">CHK169-11906</strain>
    </source>
</reference>
<dbReference type="PANTHER" id="PTHR34472:SF1">
    <property type="entry name" value="SULFUR CARRIER PROTEIN THIS"/>
    <property type="match status" value="1"/>
</dbReference>
<dbReference type="Pfam" id="PF02597">
    <property type="entry name" value="ThiS"/>
    <property type="match status" value="1"/>
</dbReference>
<evidence type="ECO:0000313" key="1">
    <source>
        <dbReference type="EMBL" id="HJA98163.1"/>
    </source>
</evidence>
<dbReference type="AlphaFoldDB" id="A0A9D2ID66"/>
<dbReference type="Gene3D" id="3.10.20.30">
    <property type="match status" value="1"/>
</dbReference>
<sequence>MEIFINGKSIATDRPGSLAELLQQQGIPTEGTAVAINNRVIPRSQWGSTPVEDQMKITIISAVCGG</sequence>